<organism evidence="2 3">
    <name type="scientific">Actinokineospora bangkokensis</name>
    <dbReference type="NCBI Taxonomy" id="1193682"/>
    <lineage>
        <taxon>Bacteria</taxon>
        <taxon>Bacillati</taxon>
        <taxon>Actinomycetota</taxon>
        <taxon>Actinomycetes</taxon>
        <taxon>Pseudonocardiales</taxon>
        <taxon>Pseudonocardiaceae</taxon>
        <taxon>Actinokineospora</taxon>
    </lineage>
</organism>
<protein>
    <recommendedName>
        <fullName evidence="1">NodB homology domain-containing protein</fullName>
    </recommendedName>
</protein>
<dbReference type="Proteomes" id="UP000186040">
    <property type="component" value="Unassembled WGS sequence"/>
</dbReference>
<dbReference type="CDD" id="cd10959">
    <property type="entry name" value="CE4_NodB_like_3"/>
    <property type="match status" value="1"/>
</dbReference>
<feature type="domain" description="NodB homology" evidence="1">
    <location>
        <begin position="28"/>
        <end position="219"/>
    </location>
</feature>
<dbReference type="SUPFAM" id="SSF88713">
    <property type="entry name" value="Glycoside hydrolase/deacetylase"/>
    <property type="match status" value="1"/>
</dbReference>
<proteinExistence type="predicted"/>
<dbReference type="Gene3D" id="3.20.20.370">
    <property type="entry name" value="Glycoside hydrolase/deacetylase"/>
    <property type="match status" value="1"/>
</dbReference>
<dbReference type="OrthoDB" id="9763050at2"/>
<gene>
    <name evidence="2" type="ORF">BJP25_29895</name>
</gene>
<dbReference type="Pfam" id="PF01522">
    <property type="entry name" value="Polysacc_deac_1"/>
    <property type="match status" value="1"/>
</dbReference>
<reference evidence="2 3" key="1">
    <citation type="submission" date="2016-10" db="EMBL/GenBank/DDBJ databases">
        <title>The Draft Genome Sequence of Actinokineospora bangkokensis 44EHWT reveals the biosynthetic pathway of antifungal compounds Thailandins with unusual extender unit butylmalonyl-CoA.</title>
        <authorList>
            <person name="Greule A."/>
            <person name="Intra B."/>
            <person name="Flemming S."/>
            <person name="Rommel M.G."/>
            <person name="Panbangred W."/>
            <person name="Bechthold A."/>
        </authorList>
    </citation>
    <scope>NUCLEOTIDE SEQUENCE [LARGE SCALE GENOMIC DNA]</scope>
    <source>
        <strain evidence="2 3">44EHW</strain>
    </source>
</reference>
<dbReference type="STRING" id="1193682.BJP25_29895"/>
<accession>A0A1Q9LFH7</accession>
<dbReference type="GO" id="GO:0005975">
    <property type="term" value="P:carbohydrate metabolic process"/>
    <property type="evidence" value="ECO:0007669"/>
    <property type="project" value="InterPro"/>
</dbReference>
<dbReference type="InterPro" id="IPR050248">
    <property type="entry name" value="Polysacc_deacetylase_ArnD"/>
</dbReference>
<dbReference type="InterPro" id="IPR011330">
    <property type="entry name" value="Glyco_hydro/deAcase_b/a-brl"/>
</dbReference>
<dbReference type="PROSITE" id="PS51677">
    <property type="entry name" value="NODB"/>
    <property type="match status" value="1"/>
</dbReference>
<dbReference type="EMBL" id="MKQR01000026">
    <property type="protein sequence ID" value="OLR90792.1"/>
    <property type="molecule type" value="Genomic_DNA"/>
</dbReference>
<evidence type="ECO:0000259" key="1">
    <source>
        <dbReference type="PROSITE" id="PS51677"/>
    </source>
</evidence>
<keyword evidence="3" id="KW-1185">Reference proteome</keyword>
<evidence type="ECO:0000313" key="2">
    <source>
        <dbReference type="EMBL" id="OLR90792.1"/>
    </source>
</evidence>
<name>A0A1Q9LFH7_9PSEU</name>
<dbReference type="PANTHER" id="PTHR10587">
    <property type="entry name" value="GLYCOSYL TRANSFERASE-RELATED"/>
    <property type="match status" value="1"/>
</dbReference>
<dbReference type="InterPro" id="IPR002509">
    <property type="entry name" value="NODB_dom"/>
</dbReference>
<dbReference type="PANTHER" id="PTHR10587:SF137">
    <property type="entry name" value="4-DEOXY-4-FORMAMIDO-L-ARABINOSE-PHOSPHOUNDECAPRENOL DEFORMYLASE ARND-RELATED"/>
    <property type="match status" value="1"/>
</dbReference>
<evidence type="ECO:0000313" key="3">
    <source>
        <dbReference type="Proteomes" id="UP000186040"/>
    </source>
</evidence>
<dbReference type="GO" id="GO:0016810">
    <property type="term" value="F:hydrolase activity, acting on carbon-nitrogen (but not peptide) bonds"/>
    <property type="evidence" value="ECO:0007669"/>
    <property type="project" value="InterPro"/>
</dbReference>
<sequence length="238" mass="25769">MVPPAVRRLVLPMTSAVGSVRTVVTPGRRVVLTYDDGPVPVDTPGVLAALAEHGARATFFVLVARAEREPGLLREVVAAGHEVALHGIDHVRLTALAPGEVRRRTAEGKQRLEQLLQAPVRWFRPPYGAQTPATWAAVRRCGLEPVVWNRTGYDWLDEPVEDVARRTLDGVAAGDVVLLHDGFASADVGVDDGPPPAFRREDLARRVLDGLVQRGLEPVSLGQAVAEGRAVKGAWFRK</sequence>
<dbReference type="AlphaFoldDB" id="A0A1Q9LFH7"/>
<dbReference type="RefSeq" id="WP_075977463.1">
    <property type="nucleotide sequence ID" value="NZ_MKQR01000026.1"/>
</dbReference>
<comment type="caution">
    <text evidence="2">The sequence shown here is derived from an EMBL/GenBank/DDBJ whole genome shotgun (WGS) entry which is preliminary data.</text>
</comment>